<evidence type="ECO:0000256" key="1">
    <source>
        <dbReference type="ARBA" id="ARBA00001947"/>
    </source>
</evidence>
<dbReference type="PANTHER" id="PTHR11705">
    <property type="entry name" value="PROTEASE FAMILY M14 CARBOXYPEPTIDASE A,B"/>
    <property type="match status" value="1"/>
</dbReference>
<dbReference type="GO" id="GO:0008270">
    <property type="term" value="F:zinc ion binding"/>
    <property type="evidence" value="ECO:0007669"/>
    <property type="project" value="InterPro"/>
</dbReference>
<organism evidence="5 6">
    <name type="scientific">Draconibacterium sediminis</name>
    <dbReference type="NCBI Taxonomy" id="1544798"/>
    <lineage>
        <taxon>Bacteria</taxon>
        <taxon>Pseudomonadati</taxon>
        <taxon>Bacteroidota</taxon>
        <taxon>Bacteroidia</taxon>
        <taxon>Marinilabiliales</taxon>
        <taxon>Prolixibacteraceae</taxon>
        <taxon>Draconibacterium</taxon>
    </lineage>
</organism>
<dbReference type="GO" id="GO:0005615">
    <property type="term" value="C:extracellular space"/>
    <property type="evidence" value="ECO:0007669"/>
    <property type="project" value="TreeGrafter"/>
</dbReference>
<dbReference type="Gene3D" id="3.40.630.10">
    <property type="entry name" value="Zn peptidases"/>
    <property type="match status" value="1"/>
</dbReference>
<protein>
    <recommendedName>
        <fullName evidence="4">Peptidase M14 domain-containing protein</fullName>
    </recommendedName>
</protein>
<dbReference type="AlphaFoldDB" id="A0A0D8JA39"/>
<comment type="similarity">
    <text evidence="2 3">Belongs to the peptidase M14 family.</text>
</comment>
<dbReference type="SMART" id="SM00631">
    <property type="entry name" value="Zn_pept"/>
    <property type="match status" value="1"/>
</dbReference>
<evidence type="ECO:0000313" key="6">
    <source>
        <dbReference type="Proteomes" id="UP000032544"/>
    </source>
</evidence>
<evidence type="ECO:0000256" key="3">
    <source>
        <dbReference type="PROSITE-ProRule" id="PRU01379"/>
    </source>
</evidence>
<reference evidence="5 6" key="1">
    <citation type="submission" date="2014-09" db="EMBL/GenBank/DDBJ databases">
        <title>Draft Genome Sequence of Draconibacterium sp. JN14CK-3.</title>
        <authorList>
            <person name="Dong C."/>
            <person name="Lai Q."/>
            <person name="Shao Z."/>
        </authorList>
    </citation>
    <scope>NUCLEOTIDE SEQUENCE [LARGE SCALE GENOMIC DNA]</scope>
    <source>
        <strain evidence="5 6">JN14CK-3</strain>
    </source>
</reference>
<evidence type="ECO:0000256" key="2">
    <source>
        <dbReference type="ARBA" id="ARBA00005988"/>
    </source>
</evidence>
<dbReference type="SUPFAM" id="SSF53187">
    <property type="entry name" value="Zn-dependent exopeptidases"/>
    <property type="match status" value="1"/>
</dbReference>
<dbReference type="PROSITE" id="PS52035">
    <property type="entry name" value="PEPTIDASE_M14"/>
    <property type="match status" value="1"/>
</dbReference>
<name>A0A0D8JA39_9BACT</name>
<keyword evidence="6" id="KW-1185">Reference proteome</keyword>
<dbReference type="STRING" id="1544798.LH29_10880"/>
<sequence length="307" mass="34433">MLTGCSDHTNRIKKVQSFECDDTYTLNLYPVIDELYARLNRIHKNFPGNTELFRIGRSARLHKPIPLIRIGYTGEDTESRFLIVAGTHGDEAAPVTALLYFMARFLDEGNGQKISVQKISVDIILIHNPDGYIENERENGKGIDLNRNFPFGSIEKQPEPETVALINLINQNKYKASLFLHSGNENIYENLVRVPIENNKLGQGAFYSSGNAALTRLRDMIIAAGGSAEPPWRSSSEMVNSPGIASDWCTSGFMMEELIPIGTKTCLNPHPSVTLEICSPKQPLNEGKLKREEEELYGILNRVIYDF</sequence>
<evidence type="ECO:0000313" key="5">
    <source>
        <dbReference type="EMBL" id="KJF43614.1"/>
    </source>
</evidence>
<accession>A0A0D8JA39</accession>
<dbReference type="PANTHER" id="PTHR11705:SF119">
    <property type="entry name" value="OS02G0119300 PROTEIN"/>
    <property type="match status" value="1"/>
</dbReference>
<dbReference type="EMBL" id="JRHC01000002">
    <property type="protein sequence ID" value="KJF43614.1"/>
    <property type="molecule type" value="Genomic_DNA"/>
</dbReference>
<comment type="caution">
    <text evidence="3">Lacks conserved residue(s) required for the propagation of feature annotation.</text>
</comment>
<comment type="caution">
    <text evidence="5">The sequence shown here is derived from an EMBL/GenBank/DDBJ whole genome shotgun (WGS) entry which is preliminary data.</text>
</comment>
<gene>
    <name evidence="5" type="ORF">LH29_10880</name>
</gene>
<feature type="domain" description="Peptidase M14" evidence="4">
    <location>
        <begin position="28"/>
        <end position="307"/>
    </location>
</feature>
<evidence type="ECO:0000259" key="4">
    <source>
        <dbReference type="PROSITE" id="PS52035"/>
    </source>
</evidence>
<dbReference type="Pfam" id="PF00246">
    <property type="entry name" value="Peptidase_M14"/>
    <property type="match status" value="1"/>
</dbReference>
<dbReference type="GO" id="GO:0004181">
    <property type="term" value="F:metallocarboxypeptidase activity"/>
    <property type="evidence" value="ECO:0007669"/>
    <property type="project" value="InterPro"/>
</dbReference>
<dbReference type="GO" id="GO:0006508">
    <property type="term" value="P:proteolysis"/>
    <property type="evidence" value="ECO:0007669"/>
    <property type="project" value="InterPro"/>
</dbReference>
<proteinExistence type="inferred from homology"/>
<comment type="cofactor">
    <cofactor evidence="1">
        <name>Zn(2+)</name>
        <dbReference type="ChEBI" id="CHEBI:29105"/>
    </cofactor>
</comment>
<dbReference type="Proteomes" id="UP000032544">
    <property type="component" value="Unassembled WGS sequence"/>
</dbReference>
<dbReference type="InterPro" id="IPR000834">
    <property type="entry name" value="Peptidase_M14"/>
</dbReference>